<proteinExistence type="predicted"/>
<dbReference type="EMBL" id="HAGQ01000040">
    <property type="protein sequence ID" value="SMD30113.1"/>
    <property type="molecule type" value="Transcribed_RNA"/>
</dbReference>
<keyword evidence="1" id="KW-0732">Signal</keyword>
<evidence type="ECO:0000256" key="1">
    <source>
        <dbReference type="SAM" id="SignalP"/>
    </source>
</evidence>
<reference evidence="2" key="2">
    <citation type="submission" date="2019-04" db="EMBL/GenBank/DDBJ databases">
        <title>Unravelling the molecular evolution of spider venoms.</title>
        <authorList>
            <person name="Pineda S."/>
        </authorList>
    </citation>
    <scope>NUCLEOTIDE SEQUENCE</scope>
</reference>
<dbReference type="EMBL" id="HAGQ01000021">
    <property type="protein sequence ID" value="SMD30094.1"/>
    <property type="molecule type" value="Transcribed_RNA"/>
</dbReference>
<evidence type="ECO:0000313" key="2">
    <source>
        <dbReference type="EMBL" id="SMD30113.1"/>
    </source>
</evidence>
<dbReference type="AlphaFoldDB" id="A0A482Z788"/>
<sequence length="77" mass="8640">MRCLVFFVVFLTCYMMASNVLGEGKKIRCWLNSQCSDCNTSAKYNNLTLCCSDCEVGLITFKVQSGKARCWCTLSMA</sequence>
<name>A0A482Z788_9ARAC</name>
<feature type="chain" id="PRO_5033435850" evidence="1">
    <location>
        <begin position="23"/>
        <end position="77"/>
    </location>
</feature>
<organism evidence="2">
    <name type="scientific">Liphistius malayanus</name>
    <dbReference type="NCBI Taxonomy" id="1203467"/>
    <lineage>
        <taxon>Eukaryota</taxon>
        <taxon>Metazoa</taxon>
        <taxon>Ecdysozoa</taxon>
        <taxon>Arthropoda</taxon>
        <taxon>Chelicerata</taxon>
        <taxon>Arachnida</taxon>
        <taxon>Araneae</taxon>
        <taxon>Mesothelae</taxon>
        <taxon>Liphistiidae</taxon>
        <taxon>Liphistius</taxon>
    </lineage>
</organism>
<dbReference type="EMBL" id="HAGQ01000038">
    <property type="protein sequence ID" value="SMD30111.1"/>
    <property type="molecule type" value="Transcribed_RNA"/>
</dbReference>
<reference evidence="2" key="1">
    <citation type="submission" date="2017-03" db="EMBL/GenBank/DDBJ databases">
        <authorList>
            <person name="QRISCLOUD D."/>
        </authorList>
    </citation>
    <scope>NUCLEOTIDE SEQUENCE</scope>
</reference>
<protein>
    <submittedName>
        <fullName evidence="2">U13-Liphistoxin-Lm1b_1</fullName>
    </submittedName>
</protein>
<feature type="signal peptide" evidence="1">
    <location>
        <begin position="1"/>
        <end position="22"/>
    </location>
</feature>
<accession>A0A482Z788</accession>